<comment type="caution">
    <text evidence="1">The sequence shown here is derived from an EMBL/GenBank/DDBJ whole genome shotgun (WGS) entry which is preliminary data.</text>
</comment>
<organism evidence="1 2">
    <name type="scientific">Discostella pseudostelligera</name>
    <dbReference type="NCBI Taxonomy" id="259834"/>
    <lineage>
        <taxon>Eukaryota</taxon>
        <taxon>Sar</taxon>
        <taxon>Stramenopiles</taxon>
        <taxon>Ochrophyta</taxon>
        <taxon>Bacillariophyta</taxon>
        <taxon>Coscinodiscophyceae</taxon>
        <taxon>Thalassiosirophycidae</taxon>
        <taxon>Stephanodiscales</taxon>
        <taxon>Stephanodiscaceae</taxon>
        <taxon>Discostella</taxon>
    </lineage>
</organism>
<keyword evidence="2" id="KW-1185">Reference proteome</keyword>
<evidence type="ECO:0000313" key="2">
    <source>
        <dbReference type="Proteomes" id="UP001530293"/>
    </source>
</evidence>
<proteinExistence type="predicted"/>
<protein>
    <submittedName>
        <fullName evidence="1">Uncharacterized protein</fullName>
    </submittedName>
</protein>
<dbReference type="Proteomes" id="UP001530293">
    <property type="component" value="Unassembled WGS sequence"/>
</dbReference>
<evidence type="ECO:0000313" key="1">
    <source>
        <dbReference type="EMBL" id="KAL3760859.1"/>
    </source>
</evidence>
<sequence>MDEELQELKAMLNKYKFARDATILYSDIQPIEGVAINSLQHECTLRVESTDSPNSDTVAFYFHTKGSSMHDPEWETKFDEMYSYSHVLYWRKYMEYFTIERPYLCMKQIFEDGKFGCGVEFHRWDSGFPPHYSGNFWAASCRHLSSLDPLVYYPIDDEERRHDAEFFVANVTNDEHFVSLSGLNKNLYEELAPPSVFSEYSKFGLNPPMSSEAP</sequence>
<name>A0ABD3ME24_9STRA</name>
<reference evidence="1 2" key="1">
    <citation type="submission" date="2024-10" db="EMBL/GenBank/DDBJ databases">
        <title>Updated reference genomes for cyclostephanoid diatoms.</title>
        <authorList>
            <person name="Roberts W.R."/>
            <person name="Alverson A.J."/>
        </authorList>
    </citation>
    <scope>NUCLEOTIDE SEQUENCE [LARGE SCALE GENOMIC DNA]</scope>
    <source>
        <strain evidence="1 2">AJA232-27</strain>
    </source>
</reference>
<dbReference type="AlphaFoldDB" id="A0ABD3ME24"/>
<gene>
    <name evidence="1" type="ORF">ACHAWU_007925</name>
</gene>
<dbReference type="EMBL" id="JALLBG020000171">
    <property type="protein sequence ID" value="KAL3760859.1"/>
    <property type="molecule type" value="Genomic_DNA"/>
</dbReference>
<accession>A0ABD3ME24</accession>